<accession>A0ABY9M0M5</accession>
<sequence length="235" mass="25987">MNLPHPCYWGKLPAYGDFVRHGASSDVQQAWRHWLQGPFQDARQASRLKGGYAMPWSFILTPGCLGFSRDRYVAGVYAPSHDKFGREHPFLMWFQLPAATVSALLSTHDNALFCLSRLVRGHLSAPASPAARGSGLVDQINRLWRAGGAGVWGALRRRKEAQDFTVARTWADGWPSDTKADGLAGVPYAPWRNWPSIVFGDPGQAWYWQQDVQAGYVSFLSVTAADPADLARGSQ</sequence>
<dbReference type="InterPro" id="IPR038225">
    <property type="entry name" value="TagF_sf"/>
</dbReference>
<keyword evidence="2" id="KW-1185">Reference proteome</keyword>
<dbReference type="Pfam" id="PF09867">
    <property type="entry name" value="TagF_N"/>
    <property type="match status" value="1"/>
</dbReference>
<dbReference type="Gene3D" id="3.40.1730.10">
    <property type="entry name" value="pa0076 domain"/>
    <property type="match status" value="1"/>
</dbReference>
<gene>
    <name evidence="1" type="primary">tagF</name>
    <name evidence="1" type="ORF">RAS12_27190</name>
</gene>
<dbReference type="RefSeq" id="WP_306943299.1">
    <property type="nucleotide sequence ID" value="NZ_CP132976.1"/>
</dbReference>
<organism evidence="1 2">
    <name type="scientific">Achromobacter seleniivolatilans</name>
    <dbReference type="NCBI Taxonomy" id="3047478"/>
    <lineage>
        <taxon>Bacteria</taxon>
        <taxon>Pseudomonadati</taxon>
        <taxon>Pseudomonadota</taxon>
        <taxon>Betaproteobacteria</taxon>
        <taxon>Burkholderiales</taxon>
        <taxon>Alcaligenaceae</taxon>
        <taxon>Achromobacter</taxon>
    </lineage>
</organism>
<reference evidence="1 2" key="1">
    <citation type="submission" date="2023-08" db="EMBL/GenBank/DDBJ databases">
        <title>Achromobacter seleniivolatilans sp. nov., isolated from seleniferous soil.</title>
        <authorList>
            <person name="Zhang S."/>
            <person name="Li K."/>
            <person name="Peng J."/>
            <person name="Zhao Q."/>
            <person name="Wang H."/>
            <person name="Guo Y."/>
        </authorList>
    </citation>
    <scope>NUCLEOTIDE SEQUENCE [LARGE SCALE GENOMIC DNA]</scope>
    <source>
        <strain evidence="1 2">R39</strain>
    </source>
</reference>
<proteinExistence type="predicted"/>
<evidence type="ECO:0000313" key="1">
    <source>
        <dbReference type="EMBL" id="WMD20250.1"/>
    </source>
</evidence>
<dbReference type="Proteomes" id="UP001234798">
    <property type="component" value="Chromosome"/>
</dbReference>
<evidence type="ECO:0000313" key="2">
    <source>
        <dbReference type="Proteomes" id="UP001234798"/>
    </source>
</evidence>
<dbReference type="InterPro" id="IPR017748">
    <property type="entry name" value="TagF"/>
</dbReference>
<protein>
    <submittedName>
        <fullName evidence="1">Type VI secretion system-associated protein TagF</fullName>
    </submittedName>
</protein>
<dbReference type="EMBL" id="CP132976">
    <property type="protein sequence ID" value="WMD20250.1"/>
    <property type="molecule type" value="Genomic_DNA"/>
</dbReference>
<name>A0ABY9M0M5_9BURK</name>
<dbReference type="NCBIfam" id="TIGR03373">
    <property type="entry name" value="VI_minor_4"/>
    <property type="match status" value="1"/>
</dbReference>